<dbReference type="SUPFAM" id="SSF102114">
    <property type="entry name" value="Radical SAM enzymes"/>
    <property type="match status" value="1"/>
</dbReference>
<keyword evidence="4" id="KW-0479">Metal-binding</keyword>
<dbReference type="GO" id="GO:0003824">
    <property type="term" value="F:catalytic activity"/>
    <property type="evidence" value="ECO:0007669"/>
    <property type="project" value="InterPro"/>
</dbReference>
<dbReference type="PANTHER" id="PTHR11228:SF7">
    <property type="entry name" value="PQQA PEPTIDE CYCLASE"/>
    <property type="match status" value="1"/>
</dbReference>
<dbReference type="InterPro" id="IPR013785">
    <property type="entry name" value="Aldolase_TIM"/>
</dbReference>
<dbReference type="PANTHER" id="PTHR11228">
    <property type="entry name" value="RADICAL SAM DOMAIN PROTEIN"/>
    <property type="match status" value="1"/>
</dbReference>
<dbReference type="PROSITE" id="PS51918">
    <property type="entry name" value="RADICAL_SAM"/>
    <property type="match status" value="1"/>
</dbReference>
<dbReference type="InterPro" id="IPR023885">
    <property type="entry name" value="4Fe4S-binding_SPASM_dom"/>
</dbReference>
<dbReference type="CDD" id="cd01335">
    <property type="entry name" value="Radical_SAM"/>
    <property type="match status" value="1"/>
</dbReference>
<evidence type="ECO:0000256" key="1">
    <source>
        <dbReference type="ARBA" id="ARBA00001966"/>
    </source>
</evidence>
<dbReference type="InterPro" id="IPR017200">
    <property type="entry name" value="PqqE-like"/>
</dbReference>
<dbReference type="Pfam" id="PF13186">
    <property type="entry name" value="SPASM"/>
    <property type="match status" value="1"/>
</dbReference>
<dbReference type="GO" id="GO:0046872">
    <property type="term" value="F:metal ion binding"/>
    <property type="evidence" value="ECO:0007669"/>
    <property type="project" value="UniProtKB-KW"/>
</dbReference>
<keyword evidence="3" id="KW-0949">S-adenosyl-L-methionine</keyword>
<sequence>MSSTTAGVPALRYDFLARDEGKEWLLFDTVKHSVDPVTEEHVTKLEASGKVVRRIQRPPLPGALSAPLKLFVSVSNRCNLTCLHCMSDSSPAGRTEPTTDELLTLIREAGELGVFLIVVGGGEPLMRHDIWKLVGAMRDEGMGVSLTTNGTIVRQRDLRAFKRHDVRVNVSIDGAEKNHDRIRGREGSFQRTIQGIRTMLDAGITPTIRFTLMNSNLCDVDAVLELCHELGVPVKARRAKPSGRVIGTTDIITEGTPEYFDAVVKLNKADHCGVEDLMNVEAGAKEPLLLSENDCGAGTRIMFVDEDGMVSPCTFLGSGFESGRWTPGSLGDFWRSAPAFEQMRNLPENKTCGSCSRHTTCHAECPAMRLHINGSLDGDDPGCIKPLLVQLGPTRRKG</sequence>
<dbReference type="InterPro" id="IPR006638">
    <property type="entry name" value="Elp3/MiaA/NifB-like_rSAM"/>
</dbReference>
<keyword evidence="2" id="KW-0004">4Fe-4S</keyword>
<keyword evidence="5" id="KW-0408">Iron</keyword>
<dbReference type="PIRSF" id="PIRSF037420">
    <property type="entry name" value="PQQ_syn_pqqE"/>
    <property type="match status" value="1"/>
</dbReference>
<dbReference type="SFLD" id="SFLDG01067">
    <property type="entry name" value="SPASM/twitch_domain_containing"/>
    <property type="match status" value="1"/>
</dbReference>
<evidence type="ECO:0000256" key="6">
    <source>
        <dbReference type="ARBA" id="ARBA00023014"/>
    </source>
</evidence>
<evidence type="ECO:0000256" key="4">
    <source>
        <dbReference type="ARBA" id="ARBA00022723"/>
    </source>
</evidence>
<comment type="caution">
    <text evidence="8">The sequence shown here is derived from an EMBL/GenBank/DDBJ whole genome shotgun (WGS) entry which is preliminary data.</text>
</comment>
<accession>A0A917KZH5</accession>
<dbReference type="AlphaFoldDB" id="A0A917KZH5"/>
<dbReference type="NCBIfam" id="TIGR04085">
    <property type="entry name" value="rSAM_more_4Fe4S"/>
    <property type="match status" value="1"/>
</dbReference>
<evidence type="ECO:0000313" key="8">
    <source>
        <dbReference type="EMBL" id="GGJ34228.1"/>
    </source>
</evidence>
<reference evidence="8" key="2">
    <citation type="submission" date="2020-09" db="EMBL/GenBank/DDBJ databases">
        <authorList>
            <person name="Sun Q."/>
            <person name="Zhou Y."/>
        </authorList>
    </citation>
    <scope>NUCLEOTIDE SEQUENCE</scope>
    <source>
        <strain evidence="8">CGMCC 4.7272</strain>
    </source>
</reference>
<evidence type="ECO:0000256" key="5">
    <source>
        <dbReference type="ARBA" id="ARBA00023004"/>
    </source>
</evidence>
<dbReference type="InterPro" id="IPR058240">
    <property type="entry name" value="rSAM_sf"/>
</dbReference>
<dbReference type="InterPro" id="IPR007197">
    <property type="entry name" value="rSAM"/>
</dbReference>
<dbReference type="GO" id="GO:0051539">
    <property type="term" value="F:4 iron, 4 sulfur cluster binding"/>
    <property type="evidence" value="ECO:0007669"/>
    <property type="project" value="UniProtKB-KW"/>
</dbReference>
<dbReference type="RefSeq" id="WP_189148149.1">
    <property type="nucleotide sequence ID" value="NZ_BAABER010000020.1"/>
</dbReference>
<dbReference type="SFLD" id="SFLDG01386">
    <property type="entry name" value="main_SPASM_domain-containing"/>
    <property type="match status" value="1"/>
</dbReference>
<comment type="cofactor">
    <cofactor evidence="1">
        <name>[4Fe-4S] cluster</name>
        <dbReference type="ChEBI" id="CHEBI:49883"/>
    </cofactor>
</comment>
<evidence type="ECO:0000256" key="2">
    <source>
        <dbReference type="ARBA" id="ARBA00022485"/>
    </source>
</evidence>
<dbReference type="InterPro" id="IPR050377">
    <property type="entry name" value="Radical_SAM_PqqE_MftC-like"/>
</dbReference>
<keyword evidence="6" id="KW-0411">Iron-sulfur</keyword>
<gene>
    <name evidence="8" type="ORF">GCM10012282_33710</name>
</gene>
<evidence type="ECO:0000256" key="3">
    <source>
        <dbReference type="ARBA" id="ARBA00022691"/>
    </source>
</evidence>
<evidence type="ECO:0000259" key="7">
    <source>
        <dbReference type="PROSITE" id="PS51918"/>
    </source>
</evidence>
<keyword evidence="9" id="KW-1185">Reference proteome</keyword>
<dbReference type="Proteomes" id="UP000625682">
    <property type="component" value="Unassembled WGS sequence"/>
</dbReference>
<proteinExistence type="predicted"/>
<dbReference type="SMART" id="SM00729">
    <property type="entry name" value="Elp3"/>
    <property type="match status" value="1"/>
</dbReference>
<feature type="domain" description="Radical SAM core" evidence="7">
    <location>
        <begin position="64"/>
        <end position="287"/>
    </location>
</feature>
<dbReference type="Pfam" id="PF04055">
    <property type="entry name" value="Radical_SAM"/>
    <property type="match status" value="1"/>
</dbReference>
<protein>
    <submittedName>
        <fullName evidence="8">Mycofactocin radical SAM maturase</fullName>
    </submittedName>
</protein>
<dbReference type="SFLD" id="SFLDS00029">
    <property type="entry name" value="Radical_SAM"/>
    <property type="match status" value="1"/>
</dbReference>
<evidence type="ECO:0000313" key="9">
    <source>
        <dbReference type="Proteomes" id="UP000625682"/>
    </source>
</evidence>
<name>A0A917KZH5_9ACTN</name>
<dbReference type="Gene3D" id="3.20.20.70">
    <property type="entry name" value="Aldolase class I"/>
    <property type="match status" value="1"/>
</dbReference>
<organism evidence="8 9">
    <name type="scientific">Streptomyces lacrimifluminis</name>
    <dbReference type="NCBI Taxonomy" id="1500077"/>
    <lineage>
        <taxon>Bacteria</taxon>
        <taxon>Bacillati</taxon>
        <taxon>Actinomycetota</taxon>
        <taxon>Actinomycetes</taxon>
        <taxon>Kitasatosporales</taxon>
        <taxon>Streptomycetaceae</taxon>
        <taxon>Streptomyces</taxon>
    </lineage>
</organism>
<reference evidence="8" key="1">
    <citation type="journal article" date="2014" name="Int. J. Syst. Evol. Microbiol.">
        <title>Complete genome sequence of Corynebacterium casei LMG S-19264T (=DSM 44701T), isolated from a smear-ripened cheese.</title>
        <authorList>
            <consortium name="US DOE Joint Genome Institute (JGI-PGF)"/>
            <person name="Walter F."/>
            <person name="Albersmeier A."/>
            <person name="Kalinowski J."/>
            <person name="Ruckert C."/>
        </authorList>
    </citation>
    <scope>NUCLEOTIDE SEQUENCE</scope>
    <source>
        <strain evidence="8">CGMCC 4.7272</strain>
    </source>
</reference>
<dbReference type="EMBL" id="BMMU01000009">
    <property type="protein sequence ID" value="GGJ34228.1"/>
    <property type="molecule type" value="Genomic_DNA"/>
</dbReference>